<proteinExistence type="predicted"/>
<protein>
    <submittedName>
        <fullName evidence="1">Uncharacterized protein</fullName>
    </submittedName>
</protein>
<evidence type="ECO:0000313" key="2">
    <source>
        <dbReference type="Proteomes" id="UP000799118"/>
    </source>
</evidence>
<reference evidence="1" key="1">
    <citation type="journal article" date="2019" name="Environ. Microbiol.">
        <title>Fungal ecological strategies reflected in gene transcription - a case study of two litter decomposers.</title>
        <authorList>
            <person name="Barbi F."/>
            <person name="Kohler A."/>
            <person name="Barry K."/>
            <person name="Baskaran P."/>
            <person name="Daum C."/>
            <person name="Fauchery L."/>
            <person name="Ihrmark K."/>
            <person name="Kuo A."/>
            <person name="LaButti K."/>
            <person name="Lipzen A."/>
            <person name="Morin E."/>
            <person name="Grigoriev I.V."/>
            <person name="Henrissat B."/>
            <person name="Lindahl B."/>
            <person name="Martin F."/>
        </authorList>
    </citation>
    <scope>NUCLEOTIDE SEQUENCE</scope>
    <source>
        <strain evidence="1">JB14</strain>
    </source>
</reference>
<organism evidence="1 2">
    <name type="scientific">Gymnopus androsaceus JB14</name>
    <dbReference type="NCBI Taxonomy" id="1447944"/>
    <lineage>
        <taxon>Eukaryota</taxon>
        <taxon>Fungi</taxon>
        <taxon>Dikarya</taxon>
        <taxon>Basidiomycota</taxon>
        <taxon>Agaricomycotina</taxon>
        <taxon>Agaricomycetes</taxon>
        <taxon>Agaricomycetidae</taxon>
        <taxon>Agaricales</taxon>
        <taxon>Marasmiineae</taxon>
        <taxon>Omphalotaceae</taxon>
        <taxon>Gymnopus</taxon>
    </lineage>
</organism>
<evidence type="ECO:0000313" key="1">
    <source>
        <dbReference type="EMBL" id="KAE9405078.1"/>
    </source>
</evidence>
<dbReference type="EMBL" id="ML769411">
    <property type="protein sequence ID" value="KAE9405078.1"/>
    <property type="molecule type" value="Genomic_DNA"/>
</dbReference>
<gene>
    <name evidence="1" type="ORF">BT96DRAFT_356615</name>
</gene>
<accession>A0A6A4I6M7</accession>
<sequence>MVADGDGRKFTDKTLCAPTDTHRVETDALGITKCFDGDKLTHIYTPSAFNQSMMTRRGDVLFCERDFHHYLDIGLAPIHPQFFCVPKQKNNPLFDAFFFDGSNEKIFIIYILQMTIAKRHGGSESGLRLVETLTDRVRHEECVRGRQIQVRYLLVAPARAHTVSWIMPEGWDTSNVKVVSCSKL</sequence>
<dbReference type="AlphaFoldDB" id="A0A6A4I6M7"/>
<name>A0A6A4I6M7_9AGAR</name>
<keyword evidence="2" id="KW-1185">Reference proteome</keyword>
<dbReference type="Proteomes" id="UP000799118">
    <property type="component" value="Unassembled WGS sequence"/>
</dbReference>
<dbReference type="OrthoDB" id="2340858at2759"/>